<name>A0A9J7AXV9_9PROT</name>
<evidence type="ECO:0000313" key="4">
    <source>
        <dbReference type="Proteomes" id="UP001060336"/>
    </source>
</evidence>
<dbReference type="InterPro" id="IPR007956">
    <property type="entry name" value="Malonyl_CoA_deC_C"/>
</dbReference>
<evidence type="ECO:0000259" key="2">
    <source>
        <dbReference type="Pfam" id="PF17408"/>
    </source>
</evidence>
<proteinExistence type="predicted"/>
<dbReference type="PANTHER" id="PTHR28641">
    <property type="match status" value="1"/>
</dbReference>
<dbReference type="PANTHER" id="PTHR28641:SF1">
    <property type="entry name" value="MALONYL-COA DECARBOXYLASE, MITOCHONDRIAL"/>
    <property type="match status" value="1"/>
</dbReference>
<dbReference type="InterPro" id="IPR035372">
    <property type="entry name" value="MCD_N"/>
</dbReference>
<dbReference type="Gene3D" id="1.20.140.90">
    <property type="entry name" value="Malonyl-CoA decarboxylase, oligemerization domain"/>
    <property type="match status" value="1"/>
</dbReference>
<dbReference type="GO" id="GO:0050080">
    <property type="term" value="F:malonyl-CoA decarboxylase activity"/>
    <property type="evidence" value="ECO:0007669"/>
    <property type="project" value="InterPro"/>
</dbReference>
<dbReference type="RefSeq" id="WP_257769382.1">
    <property type="nucleotide sequence ID" value="NZ_CP102480.1"/>
</dbReference>
<dbReference type="Proteomes" id="UP001060336">
    <property type="component" value="Chromosome"/>
</dbReference>
<gene>
    <name evidence="3" type="ORF">NUH88_00905</name>
</gene>
<evidence type="ECO:0000313" key="3">
    <source>
        <dbReference type="EMBL" id="UUX50261.1"/>
    </source>
</evidence>
<organism evidence="3 4">
    <name type="scientific">Nisaea acidiphila</name>
    <dbReference type="NCBI Taxonomy" id="1862145"/>
    <lineage>
        <taxon>Bacteria</taxon>
        <taxon>Pseudomonadati</taxon>
        <taxon>Pseudomonadota</taxon>
        <taxon>Alphaproteobacteria</taxon>
        <taxon>Rhodospirillales</taxon>
        <taxon>Thalassobaculaceae</taxon>
        <taxon>Nisaea</taxon>
    </lineage>
</organism>
<dbReference type="Pfam" id="PF17408">
    <property type="entry name" value="MCD_N"/>
    <property type="match status" value="1"/>
</dbReference>
<dbReference type="InterPro" id="IPR042303">
    <property type="entry name" value="Malonyl_CoA_deC_C_sf"/>
</dbReference>
<dbReference type="EMBL" id="CP102480">
    <property type="protein sequence ID" value="UUX50261.1"/>
    <property type="molecule type" value="Genomic_DNA"/>
</dbReference>
<dbReference type="Gene3D" id="3.40.630.150">
    <property type="entry name" value="Malonyl-CoA decarboxylase, catalytic domain"/>
    <property type="match status" value="1"/>
</dbReference>
<sequence length="472" mass="52707">MPNDQPTSFIDRTLSNLRQAWSGLSDSTRYMITGLPRPELPEDDLERVHQQMEDCLTVRSDEVSARARAAGLGRTYLALDGTGQLRFLKLLAENYGVDRDAVDAAMEAVRGAEDPDARAKAESKLRRALEPRWRRLLKRFTTLPEGVKFLVDMRVVMLEHARSEPAIKALSDDLREMLAAWFDVGLLELKQITWESPAAILEKLIAYEAVHEIRSWDDLKNRLDSDRRCFAYFHPAMPAEPLIFVEVALLPDMAANVHDILDADAPMGDVSAATTAIFYSISNAQKGLVGISFGNFLIKRVVELLKHDFPNLKKFATLSPIPGLAKWSARTLEENGFELTNQERKALGQVTDGETDADLLKSALGRANWYDDEHLAAALQGPVTRMAARYLYADRRPDGKARDPVAHFHLSNGARMERLNWLGDTSKKGLAQAHGMMINYLYRLSDIETNSGAYSADGKIAVSSSVKPLVRD</sequence>
<accession>A0A9J7AXV9</accession>
<reference evidence="3" key="1">
    <citation type="submission" date="2022-08" db="EMBL/GenBank/DDBJ databases">
        <title>Nisaea acidiphila sp. nov., isolated from a marine algal debris and emended description of the genus Nisaea Urios et al. 2008.</title>
        <authorList>
            <person name="Kwon K."/>
        </authorList>
    </citation>
    <scope>NUCLEOTIDE SEQUENCE</scope>
    <source>
        <strain evidence="3">MEBiC11861</strain>
    </source>
</reference>
<dbReference type="Pfam" id="PF05292">
    <property type="entry name" value="MCD"/>
    <property type="match status" value="1"/>
</dbReference>
<dbReference type="InterPro" id="IPR038917">
    <property type="entry name" value="Malonyl_CoA_deC"/>
</dbReference>
<dbReference type="GO" id="GO:0006633">
    <property type="term" value="P:fatty acid biosynthetic process"/>
    <property type="evidence" value="ECO:0007669"/>
    <property type="project" value="InterPro"/>
</dbReference>
<protein>
    <submittedName>
        <fullName evidence="3">Malonyl-CoA decarboxylase</fullName>
    </submittedName>
</protein>
<feature type="domain" description="Malonyl-CoA decarboxylase C-terminal" evidence="1">
    <location>
        <begin position="185"/>
        <end position="442"/>
    </location>
</feature>
<feature type="domain" description="Malonyl-CoA decarboxylase N-terminal" evidence="2">
    <location>
        <begin position="95"/>
        <end position="182"/>
    </location>
</feature>
<dbReference type="InterPro" id="IPR038351">
    <property type="entry name" value="MCD_N_sf"/>
</dbReference>
<evidence type="ECO:0000259" key="1">
    <source>
        <dbReference type="Pfam" id="PF05292"/>
    </source>
</evidence>
<dbReference type="AlphaFoldDB" id="A0A9J7AXV9"/>
<keyword evidence="4" id="KW-1185">Reference proteome</keyword>
<dbReference type="KEGG" id="naci:NUH88_00905"/>